<feature type="compositionally biased region" description="Acidic residues" evidence="1">
    <location>
        <begin position="249"/>
        <end position="259"/>
    </location>
</feature>
<feature type="compositionally biased region" description="Basic and acidic residues" evidence="1">
    <location>
        <begin position="237"/>
        <end position="246"/>
    </location>
</feature>
<feature type="region of interest" description="Disordered" evidence="1">
    <location>
        <begin position="137"/>
        <end position="165"/>
    </location>
</feature>
<evidence type="ECO:0000256" key="1">
    <source>
        <dbReference type="SAM" id="MobiDB-lite"/>
    </source>
</evidence>
<name>A0AAD5WYZ2_9FUNG</name>
<dbReference type="Proteomes" id="UP001212841">
    <property type="component" value="Unassembled WGS sequence"/>
</dbReference>
<evidence type="ECO:0000259" key="2">
    <source>
        <dbReference type="Pfam" id="PF25534"/>
    </source>
</evidence>
<dbReference type="Pfam" id="PF25534">
    <property type="entry name" value="DUF7918"/>
    <property type="match status" value="1"/>
</dbReference>
<dbReference type="PANTHER" id="PTHR36223:SF5">
    <property type="entry name" value="BETA-LACTAMASE-TYPE TRANSPEPTIDASE FOLD DOMAIN CONTAINING PROTEIN"/>
    <property type="match status" value="1"/>
</dbReference>
<proteinExistence type="predicted"/>
<organism evidence="3 4">
    <name type="scientific">Rhizophlyctis rosea</name>
    <dbReference type="NCBI Taxonomy" id="64517"/>
    <lineage>
        <taxon>Eukaryota</taxon>
        <taxon>Fungi</taxon>
        <taxon>Fungi incertae sedis</taxon>
        <taxon>Chytridiomycota</taxon>
        <taxon>Chytridiomycota incertae sedis</taxon>
        <taxon>Chytridiomycetes</taxon>
        <taxon>Rhizophlyctidales</taxon>
        <taxon>Rhizophlyctidaceae</taxon>
        <taxon>Rhizophlyctis</taxon>
    </lineage>
</organism>
<feature type="region of interest" description="Disordered" evidence="1">
    <location>
        <begin position="360"/>
        <end position="384"/>
    </location>
</feature>
<feature type="compositionally biased region" description="Acidic residues" evidence="1">
    <location>
        <begin position="369"/>
        <end position="382"/>
    </location>
</feature>
<feature type="region of interest" description="Disordered" evidence="1">
    <location>
        <begin position="491"/>
        <end position="538"/>
    </location>
</feature>
<sequence length="604" mass="67867">MIHISKRMRCVVRVDNEPLEEYMVQSRPNEITCWIAAAEGKHYTVEVTNDLRENTMDDTFVAYLYVDGNYMDNIHIRYKLPETMEGHRGDSHGQQIRPFKFDRLVTKAAASANPETMSDLSTIEIIVKRAKLKGRSEDYSPLRPYDSDLEAEKERQESGKHLPLIRGDSEFEDLVDQCLFKQAADSEVTSEEQYEEQSDGQFDDLFEERSDKSSDQRSEERSDEQTDEDSEEEFDEQSERYTERTVDTNSDEEFEDGPLETELPSGWKSPPEYEWGGGYDNESVCDAPRGGYEWGGGYDNEFSYDAPRGGYEWEGGYDNESFYDGPCGGKDKRVMEWLRQRAGKPGPLQAAYESAAESTVAAEWRSDDADMEDAEGSEEDADLFPNETDAASAPVDEAAVMGNEVIRDRVTKYGKAKESCITTYDATIKEEYVKFIFKYRSREVLEACGIIPLSTVPAAAEGEKPPEDEDPYARLSIPGIGIGIGMNIDQEGTQSKKRSVMDLGLLSSDEEEDSDEEDFRKMFDKTSKPQRKARRPLSPREQVWIDMEADGGPSETVVPVVKVKREVPVIEVGDDGLMVGGGLGLGMGGAVDDEEPGSRSSFML</sequence>
<dbReference type="AlphaFoldDB" id="A0AAD5WYZ2"/>
<accession>A0AAD5WYZ2</accession>
<dbReference type="EMBL" id="JADGJD010001031">
    <property type="protein sequence ID" value="KAJ3047081.1"/>
    <property type="molecule type" value="Genomic_DNA"/>
</dbReference>
<gene>
    <name evidence="3" type="ORF">HK097_000255</name>
</gene>
<reference evidence="3" key="1">
    <citation type="submission" date="2020-05" db="EMBL/GenBank/DDBJ databases">
        <title>Phylogenomic resolution of chytrid fungi.</title>
        <authorList>
            <person name="Stajich J.E."/>
            <person name="Amses K."/>
            <person name="Simmons R."/>
            <person name="Seto K."/>
            <person name="Myers J."/>
            <person name="Bonds A."/>
            <person name="Quandt C.A."/>
            <person name="Barry K."/>
            <person name="Liu P."/>
            <person name="Grigoriev I."/>
            <person name="Longcore J.E."/>
            <person name="James T.Y."/>
        </authorList>
    </citation>
    <scope>NUCLEOTIDE SEQUENCE</scope>
    <source>
        <strain evidence="3">JEL0318</strain>
    </source>
</reference>
<feature type="region of interest" description="Disordered" evidence="1">
    <location>
        <begin position="185"/>
        <end position="281"/>
    </location>
</feature>
<evidence type="ECO:0000313" key="4">
    <source>
        <dbReference type="Proteomes" id="UP001212841"/>
    </source>
</evidence>
<comment type="caution">
    <text evidence="3">The sequence shown here is derived from an EMBL/GenBank/DDBJ whole genome shotgun (WGS) entry which is preliminary data.</text>
</comment>
<protein>
    <recommendedName>
        <fullName evidence="2">DUF7918 domain-containing protein</fullName>
    </recommendedName>
</protein>
<evidence type="ECO:0000313" key="3">
    <source>
        <dbReference type="EMBL" id="KAJ3047081.1"/>
    </source>
</evidence>
<feature type="compositionally biased region" description="Basic and acidic residues" evidence="1">
    <location>
        <begin position="207"/>
        <end position="224"/>
    </location>
</feature>
<keyword evidence="4" id="KW-1185">Reference proteome</keyword>
<feature type="compositionally biased region" description="Basic and acidic residues" evidence="1">
    <location>
        <begin position="518"/>
        <end position="527"/>
    </location>
</feature>
<feature type="compositionally biased region" description="Basic and acidic residues" evidence="1">
    <location>
        <begin position="150"/>
        <end position="160"/>
    </location>
</feature>
<feature type="compositionally biased region" description="Acidic residues" evidence="1">
    <location>
        <begin position="225"/>
        <end position="236"/>
    </location>
</feature>
<feature type="compositionally biased region" description="Acidic residues" evidence="1">
    <location>
        <begin position="188"/>
        <end position="206"/>
    </location>
</feature>
<dbReference type="InterPro" id="IPR057678">
    <property type="entry name" value="DUF7918"/>
</dbReference>
<feature type="compositionally biased region" description="Acidic residues" evidence="1">
    <location>
        <begin position="508"/>
        <end position="517"/>
    </location>
</feature>
<dbReference type="PANTHER" id="PTHR36223">
    <property type="entry name" value="BETA-LACTAMASE-TYPE TRANSPEPTIDASE FOLD DOMAIN CONTAINING PROTEIN"/>
    <property type="match status" value="1"/>
</dbReference>
<feature type="compositionally biased region" description="Basic residues" evidence="1">
    <location>
        <begin position="528"/>
        <end position="537"/>
    </location>
</feature>
<feature type="domain" description="DUF7918" evidence="2">
    <location>
        <begin position="10"/>
        <end position="141"/>
    </location>
</feature>